<dbReference type="EC" id="3.5.2.9" evidence="1"/>
<dbReference type="RefSeq" id="WP_341597898.1">
    <property type="nucleotide sequence ID" value="NZ_JBAKAZ010000030.1"/>
</dbReference>
<dbReference type="NCBIfam" id="NF003814">
    <property type="entry name" value="PRK05406.1-3"/>
    <property type="match status" value="1"/>
</dbReference>
<sequence length="251" mass="27697">MLINCDMGESYGTWKIGHDQTIMPFVDMANIACGMHASDPSVMLKTVRYAKQNKVQIGAHPGYPDLQGFGRRYIEMPVEELKAYVIYQLGALNGICQSEGVAISYVKPHGALYNAMMKKDEIYIALLEAIASYDINLPLMIMAVPDHLHYSKLAEQYGVKLIFEAFVDRAYLSNGRLTPRTLPGACHEDLEVICAQAMQLTADNSVTSIEGQEVKIKADTLCIHGDGKLAADIAKTLRAKITEYTESVACK</sequence>
<dbReference type="GO" id="GO:0017168">
    <property type="term" value="F:5-oxoprolinase (ATP-hydrolyzing) activity"/>
    <property type="evidence" value="ECO:0007669"/>
    <property type="project" value="UniProtKB-EC"/>
</dbReference>
<dbReference type="Proteomes" id="UP001369082">
    <property type="component" value="Unassembled WGS sequence"/>
</dbReference>
<gene>
    <name evidence="1" type="ORF">V6256_09100</name>
</gene>
<protein>
    <submittedName>
        <fullName evidence="1">5-oxoprolinase subunit PxpA</fullName>
        <ecNumber evidence="1">3.5.2.9</ecNumber>
    </submittedName>
</protein>
<keyword evidence="2" id="KW-1185">Reference proteome</keyword>
<dbReference type="EMBL" id="JBAKAZ010000030">
    <property type="protein sequence ID" value="MEL0629765.1"/>
    <property type="molecule type" value="Genomic_DNA"/>
</dbReference>
<proteinExistence type="predicted"/>
<name>A0ABU9GR16_9GAMM</name>
<dbReference type="InterPro" id="IPR005501">
    <property type="entry name" value="LamB/YcsF/PxpA-like"/>
</dbReference>
<evidence type="ECO:0000313" key="1">
    <source>
        <dbReference type="EMBL" id="MEL0629765.1"/>
    </source>
</evidence>
<comment type="caution">
    <text evidence="1">The sequence shown here is derived from an EMBL/GenBank/DDBJ whole genome shotgun (WGS) entry which is preliminary data.</text>
</comment>
<evidence type="ECO:0000313" key="2">
    <source>
        <dbReference type="Proteomes" id="UP001369082"/>
    </source>
</evidence>
<dbReference type="Gene3D" id="3.20.20.370">
    <property type="entry name" value="Glycoside hydrolase/deacetylase"/>
    <property type="match status" value="1"/>
</dbReference>
<dbReference type="PANTHER" id="PTHR30292">
    <property type="entry name" value="UNCHARACTERIZED PROTEIN YBGL-RELATED"/>
    <property type="match status" value="1"/>
</dbReference>
<dbReference type="Pfam" id="PF03746">
    <property type="entry name" value="LamB_YcsF"/>
    <property type="match status" value="1"/>
</dbReference>
<dbReference type="PANTHER" id="PTHR30292:SF0">
    <property type="entry name" value="5-OXOPROLINASE SUBUNIT A"/>
    <property type="match status" value="1"/>
</dbReference>
<reference evidence="1 2" key="1">
    <citation type="submission" date="2024-02" db="EMBL/GenBank/DDBJ databases">
        <title>Bacteria isolated from the canopy kelp, Nereocystis luetkeana.</title>
        <authorList>
            <person name="Pfister C.A."/>
            <person name="Younker I.T."/>
            <person name="Light S.H."/>
        </authorList>
    </citation>
    <scope>NUCLEOTIDE SEQUENCE [LARGE SCALE GENOMIC DNA]</scope>
    <source>
        <strain evidence="1 2">TI.1.05</strain>
    </source>
</reference>
<dbReference type="SUPFAM" id="SSF88713">
    <property type="entry name" value="Glycoside hydrolase/deacetylase"/>
    <property type="match status" value="1"/>
</dbReference>
<organism evidence="1 2">
    <name type="scientific">Psychromonas aquatilis</name>
    <dbReference type="NCBI Taxonomy" id="2005072"/>
    <lineage>
        <taxon>Bacteria</taxon>
        <taxon>Pseudomonadati</taxon>
        <taxon>Pseudomonadota</taxon>
        <taxon>Gammaproteobacteria</taxon>
        <taxon>Alteromonadales</taxon>
        <taxon>Psychromonadaceae</taxon>
        <taxon>Psychromonas</taxon>
    </lineage>
</organism>
<dbReference type="InterPro" id="IPR011330">
    <property type="entry name" value="Glyco_hydro/deAcase_b/a-brl"/>
</dbReference>
<keyword evidence="1" id="KW-0378">Hydrolase</keyword>
<dbReference type="NCBIfam" id="NF003816">
    <property type="entry name" value="PRK05406.1-5"/>
    <property type="match status" value="1"/>
</dbReference>
<dbReference type="CDD" id="cd10787">
    <property type="entry name" value="LamB_YcsF_like"/>
    <property type="match status" value="1"/>
</dbReference>
<accession>A0ABU9GR16</accession>